<dbReference type="Proteomes" id="UP000238479">
    <property type="component" value="Chromosome 2"/>
</dbReference>
<feature type="domain" description="AB hydrolase-1" evidence="21">
    <location>
        <begin position="10"/>
        <end position="249"/>
    </location>
</feature>
<dbReference type="InterPro" id="IPR029058">
    <property type="entry name" value="AB_hydrolase_fold"/>
</dbReference>
<evidence type="ECO:0000256" key="5">
    <source>
        <dbReference type="ARBA" id="ARBA00050358"/>
    </source>
</evidence>
<evidence type="ECO:0000313" key="22">
    <source>
        <dbReference type="EMBL" id="PRQ47813.1"/>
    </source>
</evidence>
<dbReference type="InterPro" id="IPR000073">
    <property type="entry name" value="AB_hydrolase_1"/>
</dbReference>
<dbReference type="GO" id="GO:0080032">
    <property type="term" value="F:methyl jasmonate esterase activity"/>
    <property type="evidence" value="ECO:0007669"/>
    <property type="project" value="TreeGrafter"/>
</dbReference>
<gene>
    <name evidence="22" type="ORF">RchiOBHm_Chr2g0103791</name>
</gene>
<evidence type="ECO:0000256" key="6">
    <source>
        <dbReference type="ARBA" id="ARBA00050608"/>
    </source>
</evidence>
<comment type="catalytic activity">
    <reaction evidence="3">
        <text>a monosubstituted aliphatic (S)-hydroxynitrile = an aldehyde + hydrogen cyanide</text>
        <dbReference type="Rhea" id="RHEA:56588"/>
        <dbReference type="ChEBI" id="CHEBI:17478"/>
        <dbReference type="ChEBI" id="CHEBI:18407"/>
        <dbReference type="ChEBI" id="CHEBI:140596"/>
        <dbReference type="EC" id="4.1.2.47"/>
    </reaction>
</comment>
<sequence>MSASNSQKHFVLVHGAGHGAWCWYKIKPRLESAGHKVTALDNAASGIDTKSLEDVHSLEEYSEPLLQFIGSLGPQEKVILVGHSLGGMNLSVAMEKFPEKISAAVFLAAFLPDTTHHPWYIVDQFMQKLPLDRWLDTQFGQFGEEPFASFHFGPKFLATSLYQLSPIEDIELAKSLVRKSSFFREQVCKMKNLSNEGYGSVTRVYAVCEKDMVITKEFQHWMIQNSGVKDVVEIKGADHMPMFSKPQELSNSLLEIAHKYT</sequence>
<evidence type="ECO:0000256" key="3">
    <source>
        <dbReference type="ARBA" id="ARBA00050241"/>
    </source>
</evidence>
<evidence type="ECO:0000256" key="17">
    <source>
        <dbReference type="ARBA" id="ARBA00069221"/>
    </source>
</evidence>
<comment type="catalytic activity">
    <reaction evidence="2">
        <text>4-methoxybenzaldehyde + hydrogen cyanide = (2S)-2-hydroxy-2-(4-methoxyphenyl)acetonitrile</text>
        <dbReference type="Rhea" id="RHEA:77447"/>
        <dbReference type="ChEBI" id="CHEBI:18407"/>
        <dbReference type="ChEBI" id="CHEBI:28235"/>
        <dbReference type="ChEBI" id="CHEBI:197328"/>
    </reaction>
</comment>
<comment type="catalytic activity">
    <reaction evidence="8">
        <text>a disubstituted aliphatic (S)-hydroxynitrile = a ketone + hydrogen cyanide</text>
        <dbReference type="Rhea" id="RHEA:56592"/>
        <dbReference type="ChEBI" id="CHEBI:17087"/>
        <dbReference type="ChEBI" id="CHEBI:18407"/>
        <dbReference type="ChEBI" id="CHEBI:140597"/>
        <dbReference type="EC" id="4.1.2.47"/>
    </reaction>
</comment>
<evidence type="ECO:0000256" key="7">
    <source>
        <dbReference type="ARBA" id="ARBA00051647"/>
    </source>
</evidence>
<comment type="catalytic activity">
    <reaction evidence="4">
        <text>2-hydroxy-2-methylpropanenitrile = acetone + hydrogen cyanide</text>
        <dbReference type="Rhea" id="RHEA:11932"/>
        <dbReference type="ChEBI" id="CHEBI:15347"/>
        <dbReference type="ChEBI" id="CHEBI:15348"/>
        <dbReference type="ChEBI" id="CHEBI:18407"/>
    </reaction>
    <physiologicalReaction direction="left-to-right" evidence="4">
        <dbReference type="Rhea" id="RHEA:11933"/>
    </physiologicalReaction>
</comment>
<evidence type="ECO:0000259" key="21">
    <source>
        <dbReference type="Pfam" id="PF12697"/>
    </source>
</evidence>
<dbReference type="AlphaFoldDB" id="A0A2P6RN05"/>
<evidence type="ECO:0000256" key="13">
    <source>
        <dbReference type="ARBA" id="ARBA00052609"/>
    </source>
</evidence>
<dbReference type="Gramene" id="PRQ47813">
    <property type="protein sequence ID" value="PRQ47813"/>
    <property type="gene ID" value="RchiOBHm_Chr2g0103791"/>
</dbReference>
<comment type="catalytic activity">
    <reaction evidence="9">
        <text>acrolein + hydrogen cyanide = (2S)-2-hydroxybut-3-enenitrile</text>
        <dbReference type="Rhea" id="RHEA:77411"/>
        <dbReference type="ChEBI" id="CHEBI:15368"/>
        <dbReference type="ChEBI" id="CHEBI:18407"/>
        <dbReference type="ChEBI" id="CHEBI:197356"/>
    </reaction>
</comment>
<dbReference type="GO" id="GO:0080030">
    <property type="term" value="F:methyl indole-3-acetate esterase activity"/>
    <property type="evidence" value="ECO:0007669"/>
    <property type="project" value="TreeGrafter"/>
</dbReference>
<evidence type="ECO:0000256" key="8">
    <source>
        <dbReference type="ARBA" id="ARBA00051735"/>
    </source>
</evidence>
<name>A0A2P6RN05_ROSCH</name>
<dbReference type="GO" id="GO:0009694">
    <property type="term" value="P:jasmonic acid metabolic process"/>
    <property type="evidence" value="ECO:0007669"/>
    <property type="project" value="TreeGrafter"/>
</dbReference>
<comment type="similarity">
    <text evidence="15">Belongs to the AB hydrolase superfamily. Hydroxynitrile lyase family.</text>
</comment>
<dbReference type="GO" id="GO:0052891">
    <property type="term" value="F:aliphatic (S)-hydroxynitrile lyase activity"/>
    <property type="evidence" value="ECO:0007669"/>
    <property type="project" value="RHEA"/>
</dbReference>
<dbReference type="OrthoDB" id="408373at2759"/>
<dbReference type="Gene3D" id="3.40.50.1820">
    <property type="entry name" value="alpha/beta hydrolase"/>
    <property type="match status" value="1"/>
</dbReference>
<comment type="catalytic activity">
    <reaction evidence="11">
        <text>3-formylthiophene + hydrogen cyanide = (2S)-2-hydroxy-2-(thiophen-3-yl)acetonitrile</text>
        <dbReference type="Rhea" id="RHEA:77459"/>
        <dbReference type="ChEBI" id="CHEBI:18407"/>
        <dbReference type="ChEBI" id="CHEBI:87611"/>
        <dbReference type="ChEBI" id="CHEBI:197333"/>
    </reaction>
</comment>
<dbReference type="SUPFAM" id="SSF53474">
    <property type="entry name" value="alpha/beta-Hydrolases"/>
    <property type="match status" value="1"/>
</dbReference>
<keyword evidence="23" id="KW-1185">Reference proteome</keyword>
<dbReference type="GO" id="GO:0080031">
    <property type="term" value="F:methyl salicylate esterase activity"/>
    <property type="evidence" value="ECO:0007669"/>
    <property type="project" value="TreeGrafter"/>
</dbReference>
<dbReference type="GO" id="GO:0009696">
    <property type="term" value="P:salicylic acid metabolic process"/>
    <property type="evidence" value="ECO:0007669"/>
    <property type="project" value="TreeGrafter"/>
</dbReference>
<evidence type="ECO:0000256" key="18">
    <source>
        <dbReference type="ARBA" id="ARBA00076040"/>
    </source>
</evidence>
<dbReference type="STRING" id="74649.A0A2P6RN05"/>
<evidence type="ECO:0000256" key="16">
    <source>
        <dbReference type="ARBA" id="ARBA00066572"/>
    </source>
</evidence>
<evidence type="ECO:0000256" key="9">
    <source>
        <dbReference type="ARBA" id="ARBA00051977"/>
    </source>
</evidence>
<comment type="catalytic activity">
    <reaction evidence="6">
        <text>formylthiophene + hydrogen cyanide = (2R)-2-hydroxy-2-(thiophen-2-yl)acetonitrile</text>
        <dbReference type="Rhea" id="RHEA:77455"/>
        <dbReference type="ChEBI" id="CHEBI:18407"/>
        <dbReference type="ChEBI" id="CHEBI:87301"/>
        <dbReference type="ChEBI" id="CHEBI:197332"/>
    </reaction>
</comment>
<dbReference type="PANTHER" id="PTHR10992:SF1083">
    <property type="entry name" value="METHYLESTERASE 1"/>
    <property type="match status" value="1"/>
</dbReference>
<dbReference type="InterPro" id="IPR045889">
    <property type="entry name" value="MES/HNL"/>
</dbReference>
<comment type="catalytic activity">
    <reaction evidence="5">
        <text>benzaldehyde + hydrogen cyanide = (S)-mandelonitrile</text>
        <dbReference type="Rhea" id="RHEA:77427"/>
        <dbReference type="ChEBI" id="CHEBI:17169"/>
        <dbReference type="ChEBI" id="CHEBI:18407"/>
        <dbReference type="ChEBI" id="CHEBI:36941"/>
    </reaction>
</comment>
<dbReference type="FunFam" id="3.40.50.1820:FF:000051">
    <property type="entry name" value="(S)-hydroxynitrile lyase"/>
    <property type="match status" value="1"/>
</dbReference>
<comment type="catalytic activity">
    <reaction evidence="10">
        <text>2-methylpropanal + hydrogen cyanide = (2S)-2-hydroxy-3-methylbutanenitrile</text>
        <dbReference type="Rhea" id="RHEA:77403"/>
        <dbReference type="ChEBI" id="CHEBI:18407"/>
        <dbReference type="ChEBI" id="CHEBI:48943"/>
        <dbReference type="ChEBI" id="CHEBI:197354"/>
    </reaction>
</comment>
<evidence type="ECO:0000256" key="15">
    <source>
        <dbReference type="ARBA" id="ARBA00060885"/>
    </source>
</evidence>
<dbReference type="GO" id="GO:0052892">
    <property type="term" value="F:aromatic (S)-hydroxynitrile lyase activity"/>
    <property type="evidence" value="ECO:0007669"/>
    <property type="project" value="RHEA"/>
</dbReference>
<dbReference type="Pfam" id="PF12697">
    <property type="entry name" value="Abhydrolase_6"/>
    <property type="match status" value="1"/>
</dbReference>
<dbReference type="OMA" id="LPRISNC"/>
<evidence type="ECO:0000256" key="10">
    <source>
        <dbReference type="ARBA" id="ARBA00052033"/>
    </source>
</evidence>
<comment type="caution">
    <text evidence="22">The sequence shown here is derived from an EMBL/GenBank/DDBJ whole genome shotgun (WGS) entry which is preliminary data.</text>
</comment>
<organism evidence="22 23">
    <name type="scientific">Rosa chinensis</name>
    <name type="common">China rose</name>
    <dbReference type="NCBI Taxonomy" id="74649"/>
    <lineage>
        <taxon>Eukaryota</taxon>
        <taxon>Viridiplantae</taxon>
        <taxon>Streptophyta</taxon>
        <taxon>Embryophyta</taxon>
        <taxon>Tracheophyta</taxon>
        <taxon>Spermatophyta</taxon>
        <taxon>Magnoliopsida</taxon>
        <taxon>eudicotyledons</taxon>
        <taxon>Gunneridae</taxon>
        <taxon>Pentapetalae</taxon>
        <taxon>rosids</taxon>
        <taxon>fabids</taxon>
        <taxon>Rosales</taxon>
        <taxon>Rosaceae</taxon>
        <taxon>Rosoideae</taxon>
        <taxon>Rosoideae incertae sedis</taxon>
        <taxon>Rosa</taxon>
    </lineage>
</organism>
<evidence type="ECO:0000256" key="14">
    <source>
        <dbReference type="ARBA" id="ARBA00052826"/>
    </source>
</evidence>
<keyword evidence="1 22" id="KW-0378">Hydrolase</keyword>
<comment type="catalytic activity">
    <reaction evidence="12">
        <text>2,2-dimethylpropanal + hydrogen cyanide = (2S)-2-hydroxy-3,3-dimethylbutanenitrile</text>
        <dbReference type="Rhea" id="RHEA:77407"/>
        <dbReference type="ChEBI" id="CHEBI:18407"/>
        <dbReference type="ChEBI" id="CHEBI:141557"/>
        <dbReference type="ChEBI" id="CHEBI:197355"/>
    </reaction>
</comment>
<evidence type="ECO:0000256" key="19">
    <source>
        <dbReference type="ARBA" id="ARBA00078291"/>
    </source>
</evidence>
<comment type="catalytic activity">
    <reaction evidence="13">
        <text>cyclohexanecarbaldehyde + hydrogen cyanide = (2S)-2-cyclohexyl-2-hydroxyacetonitrile</text>
        <dbReference type="Rhea" id="RHEA:77423"/>
        <dbReference type="ChEBI" id="CHEBI:18407"/>
        <dbReference type="ChEBI" id="CHEBI:197359"/>
        <dbReference type="ChEBI" id="CHEBI:197360"/>
    </reaction>
</comment>
<dbReference type="EC" id="4.1.2.47" evidence="16"/>
<comment type="catalytic activity">
    <reaction evidence="7">
        <text>butan-2-one + hydrogen cyanide = 2-hydroxy-2-methylbutanenitrile</text>
        <dbReference type="Rhea" id="RHEA:77467"/>
        <dbReference type="ChEBI" id="CHEBI:18407"/>
        <dbReference type="ChEBI" id="CHEBI:28398"/>
        <dbReference type="ChEBI" id="CHEBI:60954"/>
    </reaction>
    <physiologicalReaction direction="right-to-left" evidence="7">
        <dbReference type="Rhea" id="RHEA:77469"/>
    </physiologicalReaction>
</comment>
<dbReference type="PANTHER" id="PTHR10992">
    <property type="entry name" value="METHYLESTERASE FAMILY MEMBER"/>
    <property type="match status" value="1"/>
</dbReference>
<reference evidence="22 23" key="1">
    <citation type="journal article" date="2018" name="Nat. Genet.">
        <title>The Rosa genome provides new insights in the design of modern roses.</title>
        <authorList>
            <person name="Bendahmane M."/>
        </authorList>
    </citation>
    <scope>NUCLEOTIDE SEQUENCE [LARGE SCALE GENOMIC DNA]</scope>
    <source>
        <strain evidence="23">cv. Old Blush</strain>
    </source>
</reference>
<evidence type="ECO:0000256" key="2">
    <source>
        <dbReference type="ARBA" id="ARBA00050104"/>
    </source>
</evidence>
<evidence type="ECO:0000256" key="11">
    <source>
        <dbReference type="ARBA" id="ARBA00052511"/>
    </source>
</evidence>
<evidence type="ECO:0000256" key="4">
    <source>
        <dbReference type="ARBA" id="ARBA00050262"/>
    </source>
</evidence>
<evidence type="ECO:0000256" key="20">
    <source>
        <dbReference type="ARBA" id="ARBA00079794"/>
    </source>
</evidence>
<dbReference type="EMBL" id="PDCK01000040">
    <property type="protein sequence ID" value="PRQ47813.1"/>
    <property type="molecule type" value="Genomic_DNA"/>
</dbReference>
<proteinExistence type="inferred from homology"/>
<accession>A0A2P6RN05</accession>
<comment type="catalytic activity">
    <reaction evidence="14">
        <text>an aromatic (S)-hydroxynitrile = an aromatic aldehyde + hydrogen cyanide</text>
        <dbReference type="Rhea" id="RHEA:54660"/>
        <dbReference type="ChEBI" id="CHEBI:18407"/>
        <dbReference type="ChEBI" id="CHEBI:33855"/>
        <dbReference type="ChEBI" id="CHEBI:138306"/>
        <dbReference type="EC" id="4.1.2.47"/>
    </reaction>
</comment>
<evidence type="ECO:0000313" key="23">
    <source>
        <dbReference type="Proteomes" id="UP000238479"/>
    </source>
</evidence>
<evidence type="ECO:0000256" key="1">
    <source>
        <dbReference type="ARBA" id="ARBA00022801"/>
    </source>
</evidence>
<protein>
    <recommendedName>
        <fullName evidence="17">(S)-hydroxynitrile lyase</fullName>
        <ecNumber evidence="16">4.1.2.47</ecNumber>
    </recommendedName>
    <alternativeName>
        <fullName evidence="18">2-hydroxy-2-methylpropanenitrile lyase</fullName>
    </alternativeName>
    <alternativeName>
        <fullName evidence="19">Acetone cyanohydrin lyase</fullName>
    </alternativeName>
    <alternativeName>
        <fullName evidence="20">Hydroxynitrile lyase</fullName>
    </alternativeName>
</protein>
<evidence type="ECO:0000256" key="12">
    <source>
        <dbReference type="ARBA" id="ARBA00052600"/>
    </source>
</evidence>